<dbReference type="Pfam" id="PF01734">
    <property type="entry name" value="Patatin"/>
    <property type="match status" value="1"/>
</dbReference>
<dbReference type="AlphaFoldDB" id="R0K8Y9"/>
<dbReference type="Gene3D" id="3.40.1090.10">
    <property type="entry name" value="Cytosolic phospholipase A2 catalytic domain"/>
    <property type="match status" value="1"/>
</dbReference>
<feature type="short sequence motif" description="GXSXG" evidence="2">
    <location>
        <begin position="416"/>
        <end position="420"/>
    </location>
</feature>
<keyword evidence="1 2" id="KW-0443">Lipid metabolism</keyword>
<dbReference type="InterPro" id="IPR002641">
    <property type="entry name" value="PNPLA_dom"/>
</dbReference>
<evidence type="ECO:0000256" key="2">
    <source>
        <dbReference type="PROSITE-ProRule" id="PRU01161"/>
    </source>
</evidence>
<dbReference type="EMBL" id="KB908626">
    <property type="protein sequence ID" value="EOA85919.1"/>
    <property type="molecule type" value="Genomic_DNA"/>
</dbReference>
<protein>
    <recommendedName>
        <fullName evidence="4">PNPLA domain-containing protein</fullName>
    </recommendedName>
</protein>
<evidence type="ECO:0000313" key="5">
    <source>
        <dbReference type="EMBL" id="EOA85919.1"/>
    </source>
</evidence>
<gene>
    <name evidence="5" type="ORF">SETTUDRAFT_39936</name>
</gene>
<dbReference type="PROSITE" id="PS51635">
    <property type="entry name" value="PNPLA"/>
    <property type="match status" value="1"/>
</dbReference>
<dbReference type="GO" id="GO:0016020">
    <property type="term" value="C:membrane"/>
    <property type="evidence" value="ECO:0007669"/>
    <property type="project" value="TreeGrafter"/>
</dbReference>
<feature type="active site" description="Proton acceptor" evidence="2">
    <location>
        <position position="583"/>
    </location>
</feature>
<dbReference type="STRING" id="671987.R0K8Y9"/>
<proteinExistence type="predicted"/>
<dbReference type="GO" id="GO:0047499">
    <property type="term" value="F:calcium-independent phospholipase A2 activity"/>
    <property type="evidence" value="ECO:0007669"/>
    <property type="project" value="TreeGrafter"/>
</dbReference>
<dbReference type="Proteomes" id="UP000016935">
    <property type="component" value="Unassembled WGS sequence"/>
</dbReference>
<comment type="caution">
    <text evidence="2">Lacks conserved residue(s) required for the propagation of feature annotation.</text>
</comment>
<dbReference type="SUPFAM" id="SSF52151">
    <property type="entry name" value="FabD/lysophospholipase-like"/>
    <property type="match status" value="1"/>
</dbReference>
<evidence type="ECO:0000259" key="4">
    <source>
        <dbReference type="PROSITE" id="PS51635"/>
    </source>
</evidence>
<keyword evidence="2" id="KW-0442">Lipid degradation</keyword>
<keyword evidence="6" id="KW-1185">Reference proteome</keyword>
<feature type="short sequence motif" description="DGA/G" evidence="2">
    <location>
        <begin position="583"/>
        <end position="585"/>
    </location>
</feature>
<feature type="active site" description="Nucleophile" evidence="2">
    <location>
        <position position="418"/>
    </location>
</feature>
<reference evidence="5 6" key="1">
    <citation type="journal article" date="2012" name="PLoS Pathog.">
        <title>Diverse lifestyles and strategies of plant pathogenesis encoded in the genomes of eighteen Dothideomycetes fungi.</title>
        <authorList>
            <person name="Ohm R.A."/>
            <person name="Feau N."/>
            <person name="Henrissat B."/>
            <person name="Schoch C.L."/>
            <person name="Horwitz B.A."/>
            <person name="Barry K.W."/>
            <person name="Condon B.J."/>
            <person name="Copeland A.C."/>
            <person name="Dhillon B."/>
            <person name="Glaser F."/>
            <person name="Hesse C.N."/>
            <person name="Kosti I."/>
            <person name="LaButti K."/>
            <person name="Lindquist E.A."/>
            <person name="Lucas S."/>
            <person name="Salamov A.A."/>
            <person name="Bradshaw R.E."/>
            <person name="Ciuffetti L."/>
            <person name="Hamelin R.C."/>
            <person name="Kema G.H.J."/>
            <person name="Lawrence C."/>
            <person name="Scott J.A."/>
            <person name="Spatafora J.W."/>
            <person name="Turgeon B.G."/>
            <person name="de Wit P.J.G.M."/>
            <person name="Zhong S."/>
            <person name="Goodwin S.B."/>
            <person name="Grigoriev I.V."/>
        </authorList>
    </citation>
    <scope>NUCLEOTIDE SEQUENCE [LARGE SCALE GENOMIC DNA]</scope>
    <source>
        <strain evidence="6">28A</strain>
    </source>
</reference>
<sequence length="887" mass="99404">MKSCKHRSWLSLHGKDKFMLHCASTLNDIITSLDKPASKTPSLVVMLGNAAKGTLLADVLPTSRTRVNSRASHGVTLQLNSATAFSDHPMLVAHEDTSKRNLVCFFSAGDHDVHRQVDCMVPWLEQTLGQGPSATVYPRLLFIAASSEKRSEAIVQDQLIGLLRTRLQQPTLDVSSRLSVYVKNNSTQTLTDRIKHEIDNTRIQRARNYTLLNAVHFDLLFRQACDHFVSGERAPFDMIAASRSHRSVSPHLRTYMNILFDMVDSVQDVVEFAIPFAAVSSADEQLQSANLLKSSTRSRSACIDIAANTRRKSSRHCDDSRLLLRSQWLSLFEQHFVQRRSCTETDPYLYKLDDCPFCSQTCKASVRVKPATAGLRVLSIDGGGIRATAPFQFLSALEKAVGLDMPIQEHFDLAYGTSSGALVLLVLYGLGMRVEKAFTLFRQFSARVFRERNTFGLGLLANIYDFITSWRHGRFSASDIDYALTEIFDESTMLDLQYMKLIGARMGFPVVDTITSETCLVTSYNGTGSSHSDEAYTRMLTYRLLRSEEVSSEICIKDAARGTSAAPWYFTSHKMPGHGTFIDGGLSNNNPCILAVQELQKIAPRLNRADHFVSIGTGVSTTRTFAKCNFYYSLFLRLLNGNNSVQPTAKHYLNVNFDGDKMFALMRQIFAASLPGGAASVDKWLHRFNLPVEGELPDLSDASAIEGLAETAHSYFAKDPAVLNLADAALALSFYFELQPGCMPIYERGSYTCYGLIRCRIPGTNPALSRLMQKLDCLDASFQIQMQLYDPKETMSTLRDRHGNFCKPVCLRVHSLNDELDVRLRLREDCVHHISASPITFKTLIDLQMLEWSALKNEHTDERVASKKRRRDDSPLQTNKRRCLETT</sequence>
<name>R0K8Y9_EXST2</name>
<dbReference type="PANTHER" id="PTHR24185">
    <property type="entry name" value="CALCIUM-INDEPENDENT PHOSPHOLIPASE A2-GAMMA"/>
    <property type="match status" value="1"/>
</dbReference>
<dbReference type="OrthoDB" id="194358at2759"/>
<dbReference type="InterPro" id="IPR016035">
    <property type="entry name" value="Acyl_Trfase/lysoPLipase"/>
</dbReference>
<feature type="domain" description="PNPLA" evidence="4">
    <location>
        <begin position="378"/>
        <end position="596"/>
    </location>
</feature>
<dbReference type="RefSeq" id="XP_008026407.1">
    <property type="nucleotide sequence ID" value="XM_008028216.1"/>
</dbReference>
<dbReference type="CDD" id="cd07199">
    <property type="entry name" value="Pat17_PNPLA8_PNPLA9_like"/>
    <property type="match status" value="1"/>
</dbReference>
<reference evidence="5 6" key="2">
    <citation type="journal article" date="2013" name="PLoS Genet.">
        <title>Comparative genome structure, secondary metabolite, and effector coding capacity across Cochliobolus pathogens.</title>
        <authorList>
            <person name="Condon B.J."/>
            <person name="Leng Y."/>
            <person name="Wu D."/>
            <person name="Bushley K.E."/>
            <person name="Ohm R.A."/>
            <person name="Otillar R."/>
            <person name="Martin J."/>
            <person name="Schackwitz W."/>
            <person name="Grimwood J."/>
            <person name="MohdZainudin N."/>
            <person name="Xue C."/>
            <person name="Wang R."/>
            <person name="Manning V.A."/>
            <person name="Dhillon B."/>
            <person name="Tu Z.J."/>
            <person name="Steffenson B.J."/>
            <person name="Salamov A."/>
            <person name="Sun H."/>
            <person name="Lowry S."/>
            <person name="LaButti K."/>
            <person name="Han J."/>
            <person name="Copeland A."/>
            <person name="Lindquist E."/>
            <person name="Barry K."/>
            <person name="Schmutz J."/>
            <person name="Baker S.E."/>
            <person name="Ciuffetti L.M."/>
            <person name="Grigoriev I.V."/>
            <person name="Zhong S."/>
            <person name="Turgeon B.G."/>
        </authorList>
    </citation>
    <scope>NUCLEOTIDE SEQUENCE [LARGE SCALE GENOMIC DNA]</scope>
    <source>
        <strain evidence="6">28A</strain>
    </source>
</reference>
<evidence type="ECO:0000256" key="1">
    <source>
        <dbReference type="ARBA" id="ARBA00023098"/>
    </source>
</evidence>
<dbReference type="GO" id="GO:0016042">
    <property type="term" value="P:lipid catabolic process"/>
    <property type="evidence" value="ECO:0007669"/>
    <property type="project" value="UniProtKB-UniRule"/>
</dbReference>
<keyword evidence="2" id="KW-0378">Hydrolase</keyword>
<evidence type="ECO:0000256" key="3">
    <source>
        <dbReference type="SAM" id="MobiDB-lite"/>
    </source>
</evidence>
<dbReference type="GO" id="GO:0019369">
    <property type="term" value="P:arachidonate metabolic process"/>
    <property type="evidence" value="ECO:0007669"/>
    <property type="project" value="TreeGrafter"/>
</dbReference>
<dbReference type="GO" id="GO:0046486">
    <property type="term" value="P:glycerolipid metabolic process"/>
    <property type="evidence" value="ECO:0007669"/>
    <property type="project" value="UniProtKB-ARBA"/>
</dbReference>
<dbReference type="PANTHER" id="PTHR24185:SF8">
    <property type="entry name" value="PNPLA DOMAIN-CONTAINING PROTEIN"/>
    <property type="match status" value="1"/>
</dbReference>
<organism evidence="5 6">
    <name type="scientific">Exserohilum turcicum (strain 28A)</name>
    <name type="common">Northern leaf blight fungus</name>
    <name type="synonym">Setosphaeria turcica</name>
    <dbReference type="NCBI Taxonomy" id="671987"/>
    <lineage>
        <taxon>Eukaryota</taxon>
        <taxon>Fungi</taxon>
        <taxon>Dikarya</taxon>
        <taxon>Ascomycota</taxon>
        <taxon>Pezizomycotina</taxon>
        <taxon>Dothideomycetes</taxon>
        <taxon>Pleosporomycetidae</taxon>
        <taxon>Pleosporales</taxon>
        <taxon>Pleosporineae</taxon>
        <taxon>Pleosporaceae</taxon>
        <taxon>Exserohilum</taxon>
    </lineage>
</organism>
<accession>R0K8Y9</accession>
<feature type="region of interest" description="Disordered" evidence="3">
    <location>
        <begin position="861"/>
        <end position="887"/>
    </location>
</feature>
<dbReference type="eggNOG" id="KOG4231">
    <property type="taxonomic scope" value="Eukaryota"/>
</dbReference>
<dbReference type="HOGENOM" id="CLU_003059_1_1_1"/>
<dbReference type="GeneID" id="19404547"/>
<evidence type="ECO:0000313" key="6">
    <source>
        <dbReference type="Proteomes" id="UP000016935"/>
    </source>
</evidence>